<name>X0PEH0_9LACO</name>
<protein>
    <recommendedName>
        <fullName evidence="4">General stress protein</fullName>
    </recommendedName>
</protein>
<dbReference type="Proteomes" id="UP000051236">
    <property type="component" value="Unassembled WGS sequence"/>
</dbReference>
<evidence type="ECO:0008006" key="4">
    <source>
        <dbReference type="Google" id="ProtNLM"/>
    </source>
</evidence>
<sequence>MSKHEGHFLLGFVLGATTAFSAALLLAPKTGEETQAKLRDLKDKITSRGKVYYDYANDAAADVKDSSSEKLGQLLDKTSDTLSDLDLDQKAAQAKDSFDNVTSNLRNHFDAANTQLNKGKTDKENYDDIVIDATDNNDAAANETVQSAFQEAKEAGEETPSAPTAPSADKPE</sequence>
<organism evidence="2 3">
    <name type="scientific">Agrilactobacillus composti DSM 18527 = JCM 14202</name>
    <dbReference type="NCBI Taxonomy" id="1423734"/>
    <lineage>
        <taxon>Bacteria</taxon>
        <taxon>Bacillati</taxon>
        <taxon>Bacillota</taxon>
        <taxon>Bacilli</taxon>
        <taxon>Lactobacillales</taxon>
        <taxon>Lactobacillaceae</taxon>
        <taxon>Agrilactobacillus</taxon>
    </lineage>
</organism>
<gene>
    <name evidence="2" type="ORF">FC83_GL000300</name>
</gene>
<evidence type="ECO:0000256" key="1">
    <source>
        <dbReference type="SAM" id="MobiDB-lite"/>
    </source>
</evidence>
<evidence type="ECO:0000313" key="3">
    <source>
        <dbReference type="Proteomes" id="UP000051236"/>
    </source>
</evidence>
<accession>X0PEH0</accession>
<dbReference type="RefSeq" id="WP_052004622.1">
    <property type="nucleotide sequence ID" value="NZ_AZGA01000070.1"/>
</dbReference>
<dbReference type="PATRIC" id="fig|1423734.3.peg.300"/>
<evidence type="ECO:0000313" key="2">
    <source>
        <dbReference type="EMBL" id="KRM32436.1"/>
    </source>
</evidence>
<dbReference type="Pfam" id="PF12732">
    <property type="entry name" value="YtxH"/>
    <property type="match status" value="1"/>
</dbReference>
<comment type="caution">
    <text evidence="2">The sequence shown here is derived from an EMBL/GenBank/DDBJ whole genome shotgun (WGS) entry which is preliminary data.</text>
</comment>
<feature type="region of interest" description="Disordered" evidence="1">
    <location>
        <begin position="149"/>
        <end position="172"/>
    </location>
</feature>
<keyword evidence="3" id="KW-1185">Reference proteome</keyword>
<dbReference type="AlphaFoldDB" id="X0PEH0"/>
<dbReference type="EMBL" id="AZGA01000070">
    <property type="protein sequence ID" value="KRM32436.1"/>
    <property type="molecule type" value="Genomic_DNA"/>
</dbReference>
<dbReference type="Gene3D" id="6.10.140.1430">
    <property type="match status" value="1"/>
</dbReference>
<dbReference type="STRING" id="1423734.FC83_GL000300"/>
<reference evidence="2 3" key="1">
    <citation type="journal article" date="2015" name="Genome Announc.">
        <title>Expanding the biotechnology potential of lactobacilli through comparative genomics of 213 strains and associated genera.</title>
        <authorList>
            <person name="Sun Z."/>
            <person name="Harris H.M."/>
            <person name="McCann A."/>
            <person name="Guo C."/>
            <person name="Argimon S."/>
            <person name="Zhang W."/>
            <person name="Yang X."/>
            <person name="Jeffery I.B."/>
            <person name="Cooney J.C."/>
            <person name="Kagawa T.F."/>
            <person name="Liu W."/>
            <person name="Song Y."/>
            <person name="Salvetti E."/>
            <person name="Wrobel A."/>
            <person name="Rasinkangas P."/>
            <person name="Parkhill J."/>
            <person name="Rea M.C."/>
            <person name="O'Sullivan O."/>
            <person name="Ritari J."/>
            <person name="Douillard F.P."/>
            <person name="Paul Ross R."/>
            <person name="Yang R."/>
            <person name="Briner A.E."/>
            <person name="Felis G.E."/>
            <person name="de Vos W.M."/>
            <person name="Barrangou R."/>
            <person name="Klaenhammer T.R."/>
            <person name="Caufield P.W."/>
            <person name="Cui Y."/>
            <person name="Zhang H."/>
            <person name="O'Toole P.W."/>
        </authorList>
    </citation>
    <scope>NUCLEOTIDE SEQUENCE [LARGE SCALE GENOMIC DNA]</scope>
    <source>
        <strain evidence="2 3">DSM 18527</strain>
    </source>
</reference>
<dbReference type="InterPro" id="IPR024623">
    <property type="entry name" value="YtxH"/>
</dbReference>
<dbReference type="OrthoDB" id="10013310at2"/>
<proteinExistence type="predicted"/>
<dbReference type="PANTHER" id="PTHR35792">
    <property type="entry name" value="GENERAL STRESS PROTEIN"/>
    <property type="match status" value="1"/>
</dbReference>
<dbReference type="eggNOG" id="COG4980">
    <property type="taxonomic scope" value="Bacteria"/>
</dbReference>
<dbReference type="PANTHER" id="PTHR35792:SF2">
    <property type="entry name" value="GENERAL STRESS PROTEIN"/>
    <property type="match status" value="1"/>
</dbReference>
<dbReference type="InterPro" id="IPR052928">
    <property type="entry name" value="Desiccation-related_membrane"/>
</dbReference>